<comment type="caution">
    <text evidence="2">The sequence shown here is derived from an EMBL/GenBank/DDBJ whole genome shotgun (WGS) entry which is preliminary data.</text>
</comment>
<dbReference type="InterPro" id="IPR058240">
    <property type="entry name" value="rSAM_sf"/>
</dbReference>
<accession>X1BWE2</accession>
<dbReference type="InterPro" id="IPR003739">
    <property type="entry name" value="Lys_aminomutase/Glu_NH3_mut"/>
</dbReference>
<dbReference type="AlphaFoldDB" id="X1BWE2"/>
<dbReference type="PANTHER" id="PTHR30538:SF1">
    <property type="entry name" value="L-LYSINE 2,3-AMINOMUTASE"/>
    <property type="match status" value="1"/>
</dbReference>
<sequence>MLADAGIPLGNQSVLLKGVNDCIHIMKKLVQKLVKIRVRPYYIYVCDLSIGLGHFRT</sequence>
<reference evidence="2" key="1">
    <citation type="journal article" date="2014" name="Front. Microbiol.">
        <title>High frequency of phylogenetically diverse reductive dehalogenase-homologous genes in deep subseafloor sedimentary metagenomes.</title>
        <authorList>
            <person name="Kawai M."/>
            <person name="Futagami T."/>
            <person name="Toyoda A."/>
            <person name="Takaki Y."/>
            <person name="Nishi S."/>
            <person name="Hori S."/>
            <person name="Arai W."/>
            <person name="Tsubouchi T."/>
            <person name="Morono Y."/>
            <person name="Uchiyama I."/>
            <person name="Ito T."/>
            <person name="Fujiyama A."/>
            <person name="Inagaki F."/>
            <person name="Takami H."/>
        </authorList>
    </citation>
    <scope>NUCLEOTIDE SEQUENCE</scope>
    <source>
        <strain evidence="2">Expedition CK06-06</strain>
    </source>
</reference>
<dbReference type="EMBL" id="BART01018640">
    <property type="protein sequence ID" value="GAG76461.1"/>
    <property type="molecule type" value="Genomic_DNA"/>
</dbReference>
<dbReference type="GO" id="GO:0051539">
    <property type="term" value="F:4 iron, 4 sulfur cluster binding"/>
    <property type="evidence" value="ECO:0007669"/>
    <property type="project" value="UniProtKB-KW"/>
</dbReference>
<feature type="non-terminal residue" evidence="2">
    <location>
        <position position="57"/>
    </location>
</feature>
<evidence type="ECO:0000256" key="1">
    <source>
        <dbReference type="ARBA" id="ARBA00022485"/>
    </source>
</evidence>
<dbReference type="InterPro" id="IPR013785">
    <property type="entry name" value="Aldolase_TIM"/>
</dbReference>
<keyword evidence="1" id="KW-0411">Iron-sulfur</keyword>
<dbReference type="SUPFAM" id="SSF102114">
    <property type="entry name" value="Radical SAM enzymes"/>
    <property type="match status" value="1"/>
</dbReference>
<name>X1BWE2_9ZZZZ</name>
<dbReference type="Gene3D" id="3.20.20.70">
    <property type="entry name" value="Aldolase class I"/>
    <property type="match status" value="1"/>
</dbReference>
<proteinExistence type="predicted"/>
<keyword evidence="1" id="KW-0408">Iron</keyword>
<evidence type="ECO:0000313" key="2">
    <source>
        <dbReference type="EMBL" id="GAG76461.1"/>
    </source>
</evidence>
<organism evidence="2">
    <name type="scientific">marine sediment metagenome</name>
    <dbReference type="NCBI Taxonomy" id="412755"/>
    <lineage>
        <taxon>unclassified sequences</taxon>
        <taxon>metagenomes</taxon>
        <taxon>ecological metagenomes</taxon>
    </lineage>
</organism>
<protein>
    <submittedName>
        <fullName evidence="2">Uncharacterized protein</fullName>
    </submittedName>
</protein>
<keyword evidence="1" id="KW-0004">4Fe-4S</keyword>
<dbReference type="PANTHER" id="PTHR30538">
    <property type="entry name" value="LYSINE 2,3-AMINOMUTASE-RELATED"/>
    <property type="match status" value="1"/>
</dbReference>
<gene>
    <name evidence="2" type="ORF">S01H4_35125</name>
</gene>
<keyword evidence="1" id="KW-0479">Metal-binding</keyword>